<feature type="transmembrane region" description="Helical" evidence="1">
    <location>
        <begin position="296"/>
        <end position="314"/>
    </location>
</feature>
<evidence type="ECO:0000256" key="1">
    <source>
        <dbReference type="SAM" id="Phobius"/>
    </source>
</evidence>
<feature type="transmembrane region" description="Helical" evidence="1">
    <location>
        <begin position="160"/>
        <end position="178"/>
    </location>
</feature>
<evidence type="ECO:0000313" key="2">
    <source>
        <dbReference type="EMBL" id="MBD2296188.1"/>
    </source>
</evidence>
<keyword evidence="1" id="KW-0812">Transmembrane</keyword>
<keyword evidence="1" id="KW-0472">Membrane</keyword>
<feature type="transmembrane region" description="Helical" evidence="1">
    <location>
        <begin position="237"/>
        <end position="258"/>
    </location>
</feature>
<feature type="transmembrane region" description="Helical" evidence="1">
    <location>
        <begin position="6"/>
        <end position="24"/>
    </location>
</feature>
<organism evidence="2 3">
    <name type="scientific">Anabaena sphaerica FACHB-251</name>
    <dbReference type="NCBI Taxonomy" id="2692883"/>
    <lineage>
        <taxon>Bacteria</taxon>
        <taxon>Bacillati</taxon>
        <taxon>Cyanobacteriota</taxon>
        <taxon>Cyanophyceae</taxon>
        <taxon>Nostocales</taxon>
        <taxon>Nostocaceae</taxon>
        <taxon>Anabaena</taxon>
    </lineage>
</organism>
<feature type="transmembrane region" description="Helical" evidence="1">
    <location>
        <begin position="208"/>
        <end position="225"/>
    </location>
</feature>
<feature type="transmembrane region" description="Helical" evidence="1">
    <location>
        <begin position="112"/>
        <end position="130"/>
    </location>
</feature>
<dbReference type="InterPro" id="IPR059217">
    <property type="entry name" value="LA3751_2-like"/>
</dbReference>
<protein>
    <recommendedName>
        <fullName evidence="4">Dolichol-phosphate mannosyltransferase</fullName>
    </recommendedName>
</protein>
<accession>A0A926WN44</accession>
<feature type="transmembrane region" description="Helical" evidence="1">
    <location>
        <begin position="352"/>
        <end position="369"/>
    </location>
</feature>
<feature type="transmembrane region" description="Helical" evidence="1">
    <location>
        <begin position="137"/>
        <end position="154"/>
    </location>
</feature>
<keyword evidence="1" id="KW-1133">Transmembrane helix</keyword>
<dbReference type="EMBL" id="JACJQU010000019">
    <property type="protein sequence ID" value="MBD2296188.1"/>
    <property type="molecule type" value="Genomic_DNA"/>
</dbReference>
<evidence type="ECO:0000313" key="3">
    <source>
        <dbReference type="Proteomes" id="UP000662185"/>
    </source>
</evidence>
<comment type="caution">
    <text evidence="2">The sequence shown here is derived from an EMBL/GenBank/DDBJ whole genome shotgun (WGS) entry which is preliminary data.</text>
</comment>
<feature type="transmembrane region" description="Helical" evidence="1">
    <location>
        <begin position="381"/>
        <end position="400"/>
    </location>
</feature>
<dbReference type="RefSeq" id="WP_190564305.1">
    <property type="nucleotide sequence ID" value="NZ_JACJQU010000019.1"/>
</dbReference>
<sequence length="531" mass="60682">MNKLKANLPLLIILSGVIFSLYLLSQVADDIYFSGDGGLKALLAKQLGSGNLRFDLNLQVPPWVQNTWNSGLYPFEPPFSYKINNLYYITFPFTFPLVTAPFYAIFGYRGFYIIPLISTWIIWFNFYRFCQAFNLDKFIISIGLITLIFASPLTMYSSMYWEHTLAVCLAFSGLVIIFSNRENDFTNKQAILSGILIGLSVWFRPEFLALVAILIMLVIVSYLLKLDLITIIKDKKIIFLASLILTILCFFALNKMIYNHPLGAHAFQVVENFSLQERLLKSFKFFNELKDSLLKHFPIIYFAVGISVISIFQINLRLKIAIAQILLISALFLLIVPILIPSDGGKQWGSRFLLILIPLFNVIAISGLEKTWKIKQFGIRYISTGILAMLFVVGFNLNIIEGTETAYQKGKNENIEVLDFLRKDSNKIVAVANQYVGQSFEATFKQKIFFLTKQPDDVSKLGLALDEQGYKKFLYICPFYDKCFSSPNIPNKLEVAAKPKNLIIQLKKIKENKRYRIEEATIIQKPEKTNS</sequence>
<keyword evidence="3" id="KW-1185">Reference proteome</keyword>
<gene>
    <name evidence="2" type="ORF">H6G06_22585</name>
</gene>
<feature type="transmembrane region" description="Helical" evidence="1">
    <location>
        <begin position="321"/>
        <end position="340"/>
    </location>
</feature>
<dbReference type="AlphaFoldDB" id="A0A926WN44"/>
<name>A0A926WN44_9NOST</name>
<dbReference type="Proteomes" id="UP000662185">
    <property type="component" value="Unassembled WGS sequence"/>
</dbReference>
<evidence type="ECO:0008006" key="4">
    <source>
        <dbReference type="Google" id="ProtNLM"/>
    </source>
</evidence>
<reference evidence="3" key="1">
    <citation type="journal article" date="2020" name="ISME J.">
        <title>Comparative genomics reveals insights into cyanobacterial evolution and habitat adaptation.</title>
        <authorList>
            <person name="Chen M.Y."/>
            <person name="Teng W.K."/>
            <person name="Zhao L."/>
            <person name="Hu C.X."/>
            <person name="Zhou Y.K."/>
            <person name="Han B.P."/>
            <person name="Song L.R."/>
            <person name="Shu W.S."/>
        </authorList>
    </citation>
    <scope>NUCLEOTIDE SEQUENCE [LARGE SCALE GENOMIC DNA]</scope>
    <source>
        <strain evidence="3">FACHB-251</strain>
    </source>
</reference>
<proteinExistence type="predicted"/>
<dbReference type="NCBIfam" id="NF047440">
    <property type="entry name" value="LA3751_2_3_fam"/>
    <property type="match status" value="1"/>
</dbReference>